<dbReference type="AlphaFoldDB" id="A0A9Q0MN52"/>
<evidence type="ECO:0000256" key="2">
    <source>
        <dbReference type="SAM" id="MobiDB-lite"/>
    </source>
</evidence>
<dbReference type="Gene3D" id="1.10.10.10">
    <property type="entry name" value="Winged helix-like DNA-binding domain superfamily/Winged helix DNA-binding domain"/>
    <property type="match status" value="1"/>
</dbReference>
<dbReference type="OrthoDB" id="10069709at2759"/>
<dbReference type="GO" id="GO:0000978">
    <property type="term" value="F:RNA polymerase II cis-regulatory region sequence-specific DNA binding"/>
    <property type="evidence" value="ECO:0007669"/>
    <property type="project" value="TreeGrafter"/>
</dbReference>
<feature type="region of interest" description="Disordered" evidence="2">
    <location>
        <begin position="247"/>
        <end position="272"/>
    </location>
</feature>
<dbReference type="Gene3D" id="6.10.140.1290">
    <property type="match status" value="1"/>
</dbReference>
<comment type="caution">
    <text evidence="4">The sequence shown here is derived from an EMBL/GenBank/DDBJ whole genome shotgun (WGS) entry which is preliminary data.</text>
</comment>
<dbReference type="GO" id="GO:0000981">
    <property type="term" value="F:DNA-binding transcription factor activity, RNA polymerase II-specific"/>
    <property type="evidence" value="ECO:0007669"/>
    <property type="project" value="TreeGrafter"/>
</dbReference>
<accession>A0A9Q0MN52</accession>
<dbReference type="Pfam" id="PF02257">
    <property type="entry name" value="RFX_DNA_binding"/>
    <property type="match status" value="1"/>
</dbReference>
<feature type="non-terminal residue" evidence="4">
    <location>
        <position position="480"/>
    </location>
</feature>
<keyword evidence="5" id="KW-1185">Reference proteome</keyword>
<dbReference type="PANTHER" id="PTHR12619">
    <property type="entry name" value="RFX TRANSCRIPTION FACTOR FAMILY"/>
    <property type="match status" value="1"/>
</dbReference>
<protein>
    <submittedName>
        <fullName evidence="4">DNA-binding protein RFX7</fullName>
    </submittedName>
</protein>
<feature type="compositionally biased region" description="Polar residues" evidence="2">
    <location>
        <begin position="262"/>
        <end position="272"/>
    </location>
</feature>
<proteinExistence type="predicted"/>
<feature type="domain" description="RFX-type winged-helix" evidence="3">
    <location>
        <begin position="87"/>
        <end position="162"/>
    </location>
</feature>
<evidence type="ECO:0000313" key="4">
    <source>
        <dbReference type="EMBL" id="KAJ6633252.1"/>
    </source>
</evidence>
<dbReference type="EMBL" id="WJQU01002130">
    <property type="protein sequence ID" value="KAJ6633252.1"/>
    <property type="molecule type" value="Genomic_DNA"/>
</dbReference>
<sequence>MSASNGTEDRSNGHGRKEQITEMQQIVEASMPDSSKKEVYQILEKIEELKPAEKLLLYLRLPTGAPDTDPLKQPQNPLGTRLEINHTINWVRSHLEIDPNVSIPKQDVYDDYFEYCNKVDIKPLSTADFGKVMKQVFPSIRPRRLGTRGNSRYCYAALRKTTQLAPPSLPELKLYTETDNTDDTEDDQVSTFVKTTIKTWASNLLNLKFERMEDLASYITTNNMNSLSAKVLQRKITRDARLSLKKNETLSSKRRRRKRRITSQSLITEAATSTSTSGNVEIVEKFAKKAPIEPILLSNIKTEIDVDNRVLDTNTTLNETKVYCDKNFDTDAPQYPSLVSNIEKEPVKNVITTTQNAAMKPPYDRPRIPLGGAVNGMNAIDSNVSLKRLLNTSTTPPTRPNFVFREPNNIEAQQQQQVQQSVQNTDETSDLIIPRERVISICTLDKDALDSYLVEGENSQDQEAELMEYFQGDVANVPPV</sequence>
<feature type="compositionally biased region" description="Basic residues" evidence="2">
    <location>
        <begin position="252"/>
        <end position="261"/>
    </location>
</feature>
<dbReference type="InterPro" id="IPR036390">
    <property type="entry name" value="WH_DNA-bd_sf"/>
</dbReference>
<dbReference type="InterPro" id="IPR036388">
    <property type="entry name" value="WH-like_DNA-bd_sf"/>
</dbReference>
<reference evidence="4" key="1">
    <citation type="submission" date="2022-07" db="EMBL/GenBank/DDBJ databases">
        <authorList>
            <person name="Trinca V."/>
            <person name="Uliana J.V.C."/>
            <person name="Torres T.T."/>
            <person name="Ward R.J."/>
            <person name="Monesi N."/>
        </authorList>
    </citation>
    <scope>NUCLEOTIDE SEQUENCE</scope>
    <source>
        <strain evidence="4">HSMRA1968</strain>
        <tissue evidence="4">Whole embryos</tissue>
    </source>
</reference>
<organism evidence="4 5">
    <name type="scientific">Pseudolycoriella hygida</name>
    <dbReference type="NCBI Taxonomy" id="35572"/>
    <lineage>
        <taxon>Eukaryota</taxon>
        <taxon>Metazoa</taxon>
        <taxon>Ecdysozoa</taxon>
        <taxon>Arthropoda</taxon>
        <taxon>Hexapoda</taxon>
        <taxon>Insecta</taxon>
        <taxon>Pterygota</taxon>
        <taxon>Neoptera</taxon>
        <taxon>Endopterygota</taxon>
        <taxon>Diptera</taxon>
        <taxon>Nematocera</taxon>
        <taxon>Sciaroidea</taxon>
        <taxon>Sciaridae</taxon>
        <taxon>Pseudolycoriella</taxon>
    </lineage>
</organism>
<dbReference type="PROSITE" id="PS51526">
    <property type="entry name" value="RFX_DBD"/>
    <property type="match status" value="1"/>
</dbReference>
<feature type="region of interest" description="Disordered" evidence="2">
    <location>
        <begin position="1"/>
        <end position="35"/>
    </location>
</feature>
<feature type="compositionally biased region" description="Basic and acidic residues" evidence="2">
    <location>
        <begin position="7"/>
        <end position="20"/>
    </location>
</feature>
<dbReference type="FunFam" id="1.10.10.10:FF:000422">
    <property type="entry name" value="DNA-binding protein RFX7"/>
    <property type="match status" value="1"/>
</dbReference>
<dbReference type="SUPFAM" id="SSF46785">
    <property type="entry name" value="Winged helix' DNA-binding domain"/>
    <property type="match status" value="1"/>
</dbReference>
<dbReference type="PANTHER" id="PTHR12619:SF21">
    <property type="entry name" value="RFX-TYPE WINGED-HELIX DOMAIN-CONTAINING PROTEIN"/>
    <property type="match status" value="1"/>
</dbReference>
<dbReference type="Proteomes" id="UP001151699">
    <property type="component" value="Unassembled WGS sequence"/>
</dbReference>
<evidence type="ECO:0000256" key="1">
    <source>
        <dbReference type="ARBA" id="ARBA00023125"/>
    </source>
</evidence>
<evidence type="ECO:0000259" key="3">
    <source>
        <dbReference type="PROSITE" id="PS51526"/>
    </source>
</evidence>
<dbReference type="InterPro" id="IPR039779">
    <property type="entry name" value="RFX-like"/>
</dbReference>
<dbReference type="InterPro" id="IPR003150">
    <property type="entry name" value="DNA-bd_RFX"/>
</dbReference>
<gene>
    <name evidence="4" type="primary">RFX7</name>
    <name evidence="4" type="ORF">Bhyg_15608</name>
</gene>
<evidence type="ECO:0000313" key="5">
    <source>
        <dbReference type="Proteomes" id="UP001151699"/>
    </source>
</evidence>
<keyword evidence="1 4" id="KW-0238">DNA-binding</keyword>
<name>A0A9Q0MN52_9DIPT</name>